<dbReference type="InterPro" id="IPR032675">
    <property type="entry name" value="LRR_dom_sf"/>
</dbReference>
<dbReference type="WBParaSite" id="Csp11.Scaffold628.g7080.t1">
    <property type="protein sequence ID" value="Csp11.Scaffold628.g7080.t1"/>
    <property type="gene ID" value="Csp11.Scaffold628.g7080"/>
</dbReference>
<name>A0A1I7TLE8_9PELO</name>
<dbReference type="AlphaFoldDB" id="A0A1I7TLE8"/>
<sequence>MFPKLEHLAVRGFKVTQPFKPKSLVFNQHASIRILDIMASTLNSLDELENLVNLERLIMSKVKLANSKLCPLNKLTKLKYLDLSDSRLNWFEPNRYYEFDLSTLASPSLEILDISYTRKKLENFWQLEQSNPKLNSVFAFCMFSNAIGNSNVRCHSVSNVTLYTHKFLHTCIHVLSHYSEYGLTGHVAQALRILTASYKFTRERYEPFLDVFMKVNYECRMDNAVMIQMLNLLWTCDRSEMLSSQQRQALVEHTFDNLSTFRSDSHCTEKNRCALRMINNWFEQFPDELNQKIAKQMLKWANCSRFDWFVYGDTLCQFIRFLDPYDIKRLGDTNGLAMNLCENVSLRRTNIAFKELTKFSTKFCDELVKLKYSYLYRIERNSYIGYLLRVFDDSSSVYQFEIIRNILTKINIPDDLKMEKLDLVALNLKLLRQEDEEENAFNHRDDTINSFILYNKLYLCAGAICASICSSRPPVAAYTLVDICTIPINQISMDFVSFVGHEEFILGKALVSQRDEPVLYGLYTIRLLLRDSEFIHVFNKLKMGQIIEKLKNDGSRTQELGGRIRELAATILETVAFKNRNRS</sequence>
<evidence type="ECO:0000313" key="1">
    <source>
        <dbReference type="Proteomes" id="UP000095282"/>
    </source>
</evidence>
<accession>A0A1I7TLE8</accession>
<dbReference type="Proteomes" id="UP000095282">
    <property type="component" value="Unplaced"/>
</dbReference>
<proteinExistence type="predicted"/>
<dbReference type="PANTHER" id="PTHR12904">
    <property type="match status" value="1"/>
</dbReference>
<dbReference type="InterPro" id="IPR051341">
    <property type="entry name" value="Zyg-11_UBL_adapter"/>
</dbReference>
<protein>
    <submittedName>
        <fullName evidence="2">Ras-GEF domain-containing protein</fullName>
    </submittedName>
</protein>
<dbReference type="Gene3D" id="3.80.10.10">
    <property type="entry name" value="Ribonuclease Inhibitor"/>
    <property type="match status" value="1"/>
</dbReference>
<organism evidence="1 2">
    <name type="scientific">Caenorhabditis tropicalis</name>
    <dbReference type="NCBI Taxonomy" id="1561998"/>
    <lineage>
        <taxon>Eukaryota</taxon>
        <taxon>Metazoa</taxon>
        <taxon>Ecdysozoa</taxon>
        <taxon>Nematoda</taxon>
        <taxon>Chromadorea</taxon>
        <taxon>Rhabditida</taxon>
        <taxon>Rhabditina</taxon>
        <taxon>Rhabditomorpha</taxon>
        <taxon>Rhabditoidea</taxon>
        <taxon>Rhabditidae</taxon>
        <taxon>Peloderinae</taxon>
        <taxon>Caenorhabditis</taxon>
    </lineage>
</organism>
<keyword evidence="1" id="KW-1185">Reference proteome</keyword>
<dbReference type="SUPFAM" id="SSF52058">
    <property type="entry name" value="L domain-like"/>
    <property type="match status" value="1"/>
</dbReference>
<evidence type="ECO:0000313" key="2">
    <source>
        <dbReference type="WBParaSite" id="Csp11.Scaffold628.g7080.t1"/>
    </source>
</evidence>
<reference evidence="2" key="1">
    <citation type="submission" date="2016-11" db="UniProtKB">
        <authorList>
            <consortium name="WormBaseParasite"/>
        </authorList>
    </citation>
    <scope>IDENTIFICATION</scope>
</reference>
<dbReference type="PANTHER" id="PTHR12904:SF23">
    <property type="entry name" value="PROTEIN ZER-1 HOMOLOG"/>
    <property type="match status" value="1"/>
</dbReference>